<keyword evidence="2" id="KW-1185">Reference proteome</keyword>
<accession>A0A9P4L6E2</accession>
<dbReference type="PANTHER" id="PTHR30605:SF0">
    <property type="entry name" value="ANHYDRO-N-ACETYLMURAMIC ACID KINASE"/>
    <property type="match status" value="1"/>
</dbReference>
<dbReference type="OrthoDB" id="5427593at2759"/>
<dbReference type="AlphaFoldDB" id="A0A9P4L6E2"/>
<dbReference type="GO" id="GO:0006040">
    <property type="term" value="P:amino sugar metabolic process"/>
    <property type="evidence" value="ECO:0007669"/>
    <property type="project" value="InterPro"/>
</dbReference>
<dbReference type="Pfam" id="PF03702">
    <property type="entry name" value="AnmK"/>
    <property type="match status" value="1"/>
</dbReference>
<dbReference type="Proteomes" id="UP000800039">
    <property type="component" value="Unassembled WGS sequence"/>
</dbReference>
<sequence>MAPDIVNLELHRIDSATDTSERSRTRRKSSRTSAQHALDLRILGVCGGSGLNELNYALVHYRQDAPNAPLRVEMLQHCKIPIPSMVRNPILDLLREVPRKPSVILRLNALLGHMFSKGIQSFCQRYSHLPTSIHLVGTYAPDLRRLGLPETDNTNSHLLGWNTVVTAETGITAVSDFSVTEFGLTRPSIPPIAFVDRLLLRHPTKFRVCLDIEELANISFIPGLVDYASHPTISRDCGPGSLLIDYAMRYCTSNDQSEDYNGKFGSEGQVNQVVVDRFLRTHDYFYTAPPLSMAREMFGDHEAQRLIDECIYLNMSNADIIATTTRITAQNMLKQYLRLLQLCFPLGQKVDELFICGPSARNMNLIDYLEKELPESVVTKPLDDLGIPGDANEAVCCAHLALEAVLGQATTSVTTPSSPGDALQGKIVHGTNWEELLKHISLFSEGELLHVTKDVRVAWNHETTIKGRGIRNPP</sequence>
<dbReference type="GeneID" id="63852371"/>
<protein>
    <submittedName>
        <fullName evidence="1">Uncharacterized protein</fullName>
    </submittedName>
</protein>
<comment type="caution">
    <text evidence="1">The sequence shown here is derived from an EMBL/GenBank/DDBJ whole genome shotgun (WGS) entry which is preliminary data.</text>
</comment>
<evidence type="ECO:0000313" key="2">
    <source>
        <dbReference type="Proteomes" id="UP000800039"/>
    </source>
</evidence>
<dbReference type="PANTHER" id="PTHR30605">
    <property type="entry name" value="ANHYDRO-N-ACETYLMURAMIC ACID KINASE"/>
    <property type="match status" value="1"/>
</dbReference>
<dbReference type="EMBL" id="ML976617">
    <property type="protein sequence ID" value="KAF1843861.1"/>
    <property type="molecule type" value="Genomic_DNA"/>
</dbReference>
<name>A0A9P4L6E2_9PLEO</name>
<dbReference type="InterPro" id="IPR005338">
    <property type="entry name" value="Anhydro_N_Ac-Mur_kinase"/>
</dbReference>
<dbReference type="RefSeq" id="XP_040786424.1">
    <property type="nucleotide sequence ID" value="XM_040935120.1"/>
</dbReference>
<dbReference type="GO" id="GO:0009254">
    <property type="term" value="P:peptidoglycan turnover"/>
    <property type="evidence" value="ECO:0007669"/>
    <property type="project" value="InterPro"/>
</dbReference>
<reference evidence="1" key="1">
    <citation type="submission" date="2020-01" db="EMBL/GenBank/DDBJ databases">
        <authorList>
            <consortium name="DOE Joint Genome Institute"/>
            <person name="Haridas S."/>
            <person name="Albert R."/>
            <person name="Binder M."/>
            <person name="Bloem J."/>
            <person name="Labutti K."/>
            <person name="Salamov A."/>
            <person name="Andreopoulos B."/>
            <person name="Baker S.E."/>
            <person name="Barry K."/>
            <person name="Bills G."/>
            <person name="Bluhm B.H."/>
            <person name="Cannon C."/>
            <person name="Castanera R."/>
            <person name="Culley D.E."/>
            <person name="Daum C."/>
            <person name="Ezra D."/>
            <person name="Gonzalez J.B."/>
            <person name="Henrissat B."/>
            <person name="Kuo A."/>
            <person name="Liang C."/>
            <person name="Lipzen A."/>
            <person name="Lutzoni F."/>
            <person name="Magnuson J."/>
            <person name="Mondo S."/>
            <person name="Nolan M."/>
            <person name="Ohm R."/>
            <person name="Pangilinan J."/>
            <person name="Park H.-J."/>
            <person name="Ramirez L."/>
            <person name="Alfaro M."/>
            <person name="Sun H."/>
            <person name="Tritt A."/>
            <person name="Yoshinaga Y."/>
            <person name="Zwiers L.-H."/>
            <person name="Turgeon B.G."/>
            <person name="Goodwin S.B."/>
            <person name="Spatafora J.W."/>
            <person name="Crous P.W."/>
            <person name="Grigoriev I.V."/>
        </authorList>
    </citation>
    <scope>NUCLEOTIDE SEQUENCE</scope>
    <source>
        <strain evidence="1">CBS 394.84</strain>
    </source>
</reference>
<proteinExistence type="predicted"/>
<dbReference type="Gene3D" id="3.30.420.40">
    <property type="match status" value="2"/>
</dbReference>
<evidence type="ECO:0000313" key="1">
    <source>
        <dbReference type="EMBL" id="KAF1843861.1"/>
    </source>
</evidence>
<organism evidence="1 2">
    <name type="scientific">Cucurbitaria berberidis CBS 394.84</name>
    <dbReference type="NCBI Taxonomy" id="1168544"/>
    <lineage>
        <taxon>Eukaryota</taxon>
        <taxon>Fungi</taxon>
        <taxon>Dikarya</taxon>
        <taxon>Ascomycota</taxon>
        <taxon>Pezizomycotina</taxon>
        <taxon>Dothideomycetes</taxon>
        <taxon>Pleosporomycetidae</taxon>
        <taxon>Pleosporales</taxon>
        <taxon>Pleosporineae</taxon>
        <taxon>Cucurbitariaceae</taxon>
        <taxon>Cucurbitaria</taxon>
    </lineage>
</organism>
<dbReference type="GO" id="GO:0016773">
    <property type="term" value="F:phosphotransferase activity, alcohol group as acceptor"/>
    <property type="evidence" value="ECO:0007669"/>
    <property type="project" value="InterPro"/>
</dbReference>
<dbReference type="GO" id="GO:0005524">
    <property type="term" value="F:ATP binding"/>
    <property type="evidence" value="ECO:0007669"/>
    <property type="project" value="InterPro"/>
</dbReference>
<gene>
    <name evidence="1" type="ORF">K460DRAFT_378909</name>
</gene>